<accession>A0A917FR42</accession>
<keyword evidence="6 13" id="KW-0418">Kinase</keyword>
<dbReference type="SUPFAM" id="SSF55874">
    <property type="entry name" value="ATPase domain of HSP90 chaperone/DNA topoisomerase II/histidine kinase"/>
    <property type="match status" value="1"/>
</dbReference>
<evidence type="ECO:0000256" key="9">
    <source>
        <dbReference type="SAM" id="Phobius"/>
    </source>
</evidence>
<dbReference type="GO" id="GO:0000155">
    <property type="term" value="F:phosphorelay sensor kinase activity"/>
    <property type="evidence" value="ECO:0007669"/>
    <property type="project" value="InterPro"/>
</dbReference>
<dbReference type="PANTHER" id="PTHR24421:SF10">
    <property type="entry name" value="NITRATE_NITRITE SENSOR PROTEIN NARQ"/>
    <property type="match status" value="1"/>
</dbReference>
<dbReference type="RefSeq" id="WP_188543316.1">
    <property type="nucleotide sequence ID" value="NZ_BMCU01000001.1"/>
</dbReference>
<evidence type="ECO:0000259" key="11">
    <source>
        <dbReference type="Pfam" id="PF07730"/>
    </source>
</evidence>
<comment type="caution">
    <text evidence="13">The sequence shown here is derived from an EMBL/GenBank/DDBJ whole genome shotgun (WGS) entry which is preliminary data.</text>
</comment>
<evidence type="ECO:0000259" key="12">
    <source>
        <dbReference type="Pfam" id="PF23539"/>
    </source>
</evidence>
<dbReference type="InterPro" id="IPR036890">
    <property type="entry name" value="HATPase_C_sf"/>
</dbReference>
<keyword evidence="4" id="KW-0808">Transferase</keyword>
<gene>
    <name evidence="13" type="ORF">GCM10007304_07410</name>
</gene>
<proteinExistence type="predicted"/>
<dbReference type="Gene3D" id="3.30.565.10">
    <property type="entry name" value="Histidine kinase-like ATPase, C-terminal domain"/>
    <property type="match status" value="1"/>
</dbReference>
<keyword evidence="9" id="KW-0812">Transmembrane</keyword>
<feature type="transmembrane region" description="Helical" evidence="9">
    <location>
        <begin position="127"/>
        <end position="144"/>
    </location>
</feature>
<dbReference type="InterPro" id="IPR050482">
    <property type="entry name" value="Sensor_HK_TwoCompSys"/>
</dbReference>
<keyword evidence="7" id="KW-0067">ATP-binding</keyword>
<evidence type="ECO:0000313" key="14">
    <source>
        <dbReference type="Proteomes" id="UP000654257"/>
    </source>
</evidence>
<dbReference type="EC" id="2.7.13.3" evidence="2"/>
<evidence type="ECO:0000256" key="1">
    <source>
        <dbReference type="ARBA" id="ARBA00000085"/>
    </source>
</evidence>
<comment type="catalytic activity">
    <reaction evidence="1">
        <text>ATP + protein L-histidine = ADP + protein N-phospho-L-histidine.</text>
        <dbReference type="EC" id="2.7.13.3"/>
    </reaction>
</comment>
<dbReference type="Proteomes" id="UP000654257">
    <property type="component" value="Unassembled WGS sequence"/>
</dbReference>
<evidence type="ECO:0000256" key="4">
    <source>
        <dbReference type="ARBA" id="ARBA00022679"/>
    </source>
</evidence>
<organism evidence="13 14">
    <name type="scientific">Rhodococcoides trifolii</name>
    <dbReference type="NCBI Taxonomy" id="908250"/>
    <lineage>
        <taxon>Bacteria</taxon>
        <taxon>Bacillati</taxon>
        <taxon>Actinomycetota</taxon>
        <taxon>Actinomycetes</taxon>
        <taxon>Mycobacteriales</taxon>
        <taxon>Nocardiaceae</taxon>
        <taxon>Rhodococcoides</taxon>
    </lineage>
</organism>
<dbReference type="InterPro" id="IPR011712">
    <property type="entry name" value="Sig_transdc_His_kin_sub3_dim/P"/>
</dbReference>
<dbReference type="Gene3D" id="1.20.5.1930">
    <property type="match status" value="1"/>
</dbReference>
<dbReference type="GO" id="GO:0046983">
    <property type="term" value="F:protein dimerization activity"/>
    <property type="evidence" value="ECO:0007669"/>
    <property type="project" value="InterPro"/>
</dbReference>
<dbReference type="Pfam" id="PF23539">
    <property type="entry name" value="DUF7134"/>
    <property type="match status" value="1"/>
</dbReference>
<evidence type="ECO:0000259" key="10">
    <source>
        <dbReference type="Pfam" id="PF02518"/>
    </source>
</evidence>
<evidence type="ECO:0000313" key="13">
    <source>
        <dbReference type="EMBL" id="GGF96001.1"/>
    </source>
</evidence>
<evidence type="ECO:0000256" key="5">
    <source>
        <dbReference type="ARBA" id="ARBA00022741"/>
    </source>
</evidence>
<feature type="domain" description="Histidine kinase/HSP90-like ATPase" evidence="10">
    <location>
        <begin position="288"/>
        <end position="378"/>
    </location>
</feature>
<feature type="transmembrane region" description="Helical" evidence="9">
    <location>
        <begin position="103"/>
        <end position="121"/>
    </location>
</feature>
<keyword evidence="8" id="KW-0902">Two-component regulatory system</keyword>
<keyword evidence="5" id="KW-0547">Nucleotide-binding</keyword>
<dbReference type="PANTHER" id="PTHR24421">
    <property type="entry name" value="NITRATE/NITRITE SENSOR PROTEIN NARX-RELATED"/>
    <property type="match status" value="1"/>
</dbReference>
<reference evidence="13" key="1">
    <citation type="journal article" date="2014" name="Int. J. Syst. Evol. Microbiol.">
        <title>Complete genome sequence of Corynebacterium casei LMG S-19264T (=DSM 44701T), isolated from a smear-ripened cheese.</title>
        <authorList>
            <consortium name="US DOE Joint Genome Institute (JGI-PGF)"/>
            <person name="Walter F."/>
            <person name="Albersmeier A."/>
            <person name="Kalinowski J."/>
            <person name="Ruckert C."/>
        </authorList>
    </citation>
    <scope>NUCLEOTIDE SEQUENCE</scope>
    <source>
        <strain evidence="13">CCM 7905</strain>
    </source>
</reference>
<feature type="transmembrane region" description="Helical" evidence="9">
    <location>
        <begin position="20"/>
        <end position="45"/>
    </location>
</feature>
<keyword evidence="3" id="KW-0597">Phosphoprotein</keyword>
<reference evidence="13" key="2">
    <citation type="submission" date="2020-09" db="EMBL/GenBank/DDBJ databases">
        <authorList>
            <person name="Sun Q."/>
            <person name="Sedlacek I."/>
        </authorList>
    </citation>
    <scope>NUCLEOTIDE SEQUENCE</scope>
    <source>
        <strain evidence="13">CCM 7905</strain>
    </source>
</reference>
<keyword evidence="9" id="KW-0472">Membrane</keyword>
<evidence type="ECO:0000256" key="7">
    <source>
        <dbReference type="ARBA" id="ARBA00022840"/>
    </source>
</evidence>
<dbReference type="CDD" id="cd16917">
    <property type="entry name" value="HATPase_UhpB-NarQ-NarX-like"/>
    <property type="match status" value="1"/>
</dbReference>
<name>A0A917FR42_9NOCA</name>
<dbReference type="Pfam" id="PF02518">
    <property type="entry name" value="HATPase_c"/>
    <property type="match status" value="1"/>
</dbReference>
<dbReference type="Pfam" id="PF07730">
    <property type="entry name" value="HisKA_3"/>
    <property type="match status" value="1"/>
</dbReference>
<dbReference type="InterPro" id="IPR055558">
    <property type="entry name" value="DUF7134"/>
</dbReference>
<dbReference type="InterPro" id="IPR003594">
    <property type="entry name" value="HATPase_dom"/>
</dbReference>
<evidence type="ECO:0000256" key="3">
    <source>
        <dbReference type="ARBA" id="ARBA00022553"/>
    </source>
</evidence>
<protein>
    <recommendedName>
        <fullName evidence="2">histidine kinase</fullName>
        <ecNumber evidence="2">2.7.13.3</ecNumber>
    </recommendedName>
</protein>
<evidence type="ECO:0000256" key="2">
    <source>
        <dbReference type="ARBA" id="ARBA00012438"/>
    </source>
</evidence>
<feature type="transmembrane region" description="Helical" evidence="9">
    <location>
        <begin position="79"/>
        <end position="96"/>
    </location>
</feature>
<evidence type="ECO:0000256" key="8">
    <source>
        <dbReference type="ARBA" id="ARBA00023012"/>
    </source>
</evidence>
<dbReference type="GO" id="GO:0005524">
    <property type="term" value="F:ATP binding"/>
    <property type="evidence" value="ECO:0007669"/>
    <property type="project" value="UniProtKB-KW"/>
</dbReference>
<feature type="domain" description="DUF7134" evidence="12">
    <location>
        <begin position="5"/>
        <end position="149"/>
    </location>
</feature>
<keyword evidence="9" id="KW-1133">Transmembrane helix</keyword>
<evidence type="ECO:0000256" key="6">
    <source>
        <dbReference type="ARBA" id="ARBA00022777"/>
    </source>
</evidence>
<dbReference type="AlphaFoldDB" id="A0A917FR42"/>
<dbReference type="GO" id="GO:0016020">
    <property type="term" value="C:membrane"/>
    <property type="evidence" value="ECO:0007669"/>
    <property type="project" value="InterPro"/>
</dbReference>
<feature type="domain" description="Signal transduction histidine kinase subgroup 3 dimerisation and phosphoacceptor" evidence="11">
    <location>
        <begin position="179"/>
        <end position="244"/>
    </location>
</feature>
<keyword evidence="14" id="KW-1185">Reference proteome</keyword>
<dbReference type="EMBL" id="BMCU01000001">
    <property type="protein sequence ID" value="GGF96001.1"/>
    <property type="molecule type" value="Genomic_DNA"/>
</dbReference>
<sequence length="380" mass="40107">MASATWTRDHPWAADVAFTVTAALFSLASVFYVATLVGWAAALVLHVVPPVAISVRRGFPCAVTTTVLLLDIVTWGLSLPYSGAQLATLIAIYTVARERRATVSVAFVGAAMVLIVVAPLRQPFTDAASVIAALAAVVLVYLLGRTVELRTQYLLGLEEHSRRLERERDADLVAAAEHERLRIAREMHDVVAHHVSVMVVQAEGAAWAIDDDPESARTAVSTIADTGRSALTELRLVLGVLRDGTEHDAAPQPGLADLEDLIDRFRGSGITVRSDVAPSGLALPASVEVAAFRVVQEALTNVLKHAGPTAVVDVAVTVDESVLLVTVTDDGGEDAHTRVPSAAGHGLTGIAERTAMFGGTARSGRRPDGGFDLSVSIPCR</sequence>